<dbReference type="Gene3D" id="3.30.1540.10">
    <property type="entry name" value="formyl-coa transferase, domain 3"/>
    <property type="match status" value="1"/>
</dbReference>
<dbReference type="STRING" id="649638.Trad_0055"/>
<dbReference type="InterPro" id="IPR044855">
    <property type="entry name" value="CoA-Trfase_III_dom3_sf"/>
</dbReference>
<dbReference type="Proteomes" id="UP000000379">
    <property type="component" value="Chromosome"/>
</dbReference>
<dbReference type="InterPro" id="IPR050483">
    <property type="entry name" value="CoA-transferase_III_domain"/>
</dbReference>
<protein>
    <submittedName>
        <fullName evidence="2">L-carnitine dehydratase/bile acid-inducible protein F</fullName>
    </submittedName>
</protein>
<reference evidence="3" key="1">
    <citation type="submission" date="2010-05" db="EMBL/GenBank/DDBJ databases">
        <title>The complete genome of Truepera radiovictris DSM 17093.</title>
        <authorList>
            <consortium name="US DOE Joint Genome Institute (JGI-PGF)"/>
            <person name="Lucas S."/>
            <person name="Copeland A."/>
            <person name="Lapidus A."/>
            <person name="Glavina del Rio T."/>
            <person name="Dalin E."/>
            <person name="Tice H."/>
            <person name="Bruce D."/>
            <person name="Goodwin L."/>
            <person name="Pitluck S."/>
            <person name="Kyrpides N."/>
            <person name="Mavromatis K."/>
            <person name="Ovchinnikova G."/>
            <person name="Munk A.C."/>
            <person name="Detter J.C."/>
            <person name="Han C."/>
            <person name="Tapia R."/>
            <person name="Land M."/>
            <person name="Hauser L."/>
            <person name="Markowitz V."/>
            <person name="Cheng J.-F."/>
            <person name="Hugenholtz P."/>
            <person name="Woyke T."/>
            <person name="Wu D."/>
            <person name="Tindall B."/>
            <person name="Pomrenke H.G."/>
            <person name="Brambilla E."/>
            <person name="Klenk H.-P."/>
            <person name="Eisen J.A."/>
        </authorList>
    </citation>
    <scope>NUCLEOTIDE SEQUENCE [LARGE SCALE GENOMIC DNA]</scope>
    <source>
        <strain evidence="3">DSM 17093 / CIP 108686 / LMG 22925 / RQ-24</strain>
    </source>
</reference>
<dbReference type="Gene3D" id="3.40.50.10540">
    <property type="entry name" value="Crotonobetainyl-coa:carnitine coa-transferase, domain 1"/>
    <property type="match status" value="1"/>
</dbReference>
<evidence type="ECO:0000313" key="2">
    <source>
        <dbReference type="EMBL" id="ADI13198.1"/>
    </source>
</evidence>
<dbReference type="HOGENOM" id="CLU_033975_0_1_0"/>
<dbReference type="SUPFAM" id="SSF89796">
    <property type="entry name" value="CoA-transferase family III (CaiB/BaiF)"/>
    <property type="match status" value="1"/>
</dbReference>
<keyword evidence="1" id="KW-0808">Transferase</keyword>
<dbReference type="RefSeq" id="WP_013176578.1">
    <property type="nucleotide sequence ID" value="NC_014221.1"/>
</dbReference>
<organism evidence="2 3">
    <name type="scientific">Truepera radiovictrix (strain DSM 17093 / CIP 108686 / LMG 22925 / RQ-24)</name>
    <dbReference type="NCBI Taxonomy" id="649638"/>
    <lineage>
        <taxon>Bacteria</taxon>
        <taxon>Thermotogati</taxon>
        <taxon>Deinococcota</taxon>
        <taxon>Deinococci</taxon>
        <taxon>Trueperales</taxon>
        <taxon>Trueperaceae</taxon>
        <taxon>Truepera</taxon>
    </lineage>
</organism>
<dbReference type="eggNOG" id="COG1804">
    <property type="taxonomic scope" value="Bacteria"/>
</dbReference>
<sequence>MPQTNATPHPGALAGVRVLDLSRVLAGPYCTQLFADLGATVWKLEALTGDDTRRWGPPFAEGESAYFLSVNRGKKGLCIDLKHPEGREVAWRLALEADVLVENFKVGDLARYGLDYASLAAAHPGLIYASVTGFGQTGPRRAEPGYDAAMQAFGGLMSLTGTPDGPPVKVGVAVVDVLAGLHLAVGILAALFERTRSGRGQHLDVALFDVAVASLINQAQGFLLTGTPPRRLGSEHPQIVPYGAFRAADGFLVLAVGNDAQFVRACLALGLPELAADPRFETNAGRVAAREEVVGRLAERLKAQPRAVWLARLRAANVPATPVQNLAEVFAEPQLAARGMTGSVLHPALGPLEVVGSPLKHLSRTPARLGAAPPRLGEHTAEVLQEVLGLSAEEVGRLEREGALRTLPESQEG</sequence>
<proteinExistence type="predicted"/>
<dbReference type="AlphaFoldDB" id="D7CX74"/>
<reference evidence="2 3" key="2">
    <citation type="journal article" date="2011" name="Stand. Genomic Sci.">
        <title>Complete genome sequence of Truepera radiovictrix type strain (RQ-24).</title>
        <authorList>
            <person name="Ivanova N."/>
            <person name="Rohde C."/>
            <person name="Munk C."/>
            <person name="Nolan M."/>
            <person name="Lucas S."/>
            <person name="Del Rio T.G."/>
            <person name="Tice H."/>
            <person name="Deshpande S."/>
            <person name="Cheng J.F."/>
            <person name="Tapia R."/>
            <person name="Han C."/>
            <person name="Goodwin L."/>
            <person name="Pitluck S."/>
            <person name="Liolios K."/>
            <person name="Mavromatis K."/>
            <person name="Mikhailova N."/>
            <person name="Pati A."/>
            <person name="Chen A."/>
            <person name="Palaniappan K."/>
            <person name="Land M."/>
            <person name="Hauser L."/>
            <person name="Chang Y.J."/>
            <person name="Jeffries C.D."/>
            <person name="Brambilla E."/>
            <person name="Rohde M."/>
            <person name="Goker M."/>
            <person name="Tindall B.J."/>
            <person name="Woyke T."/>
            <person name="Bristow J."/>
            <person name="Eisen J.A."/>
            <person name="Markowitz V."/>
            <person name="Hugenholtz P."/>
            <person name="Kyrpides N.C."/>
            <person name="Klenk H.P."/>
            <person name="Lapidus A."/>
        </authorList>
    </citation>
    <scope>NUCLEOTIDE SEQUENCE [LARGE SCALE GENOMIC DNA]</scope>
    <source>
        <strain evidence="3">DSM 17093 / CIP 108686 / LMG 22925 / RQ-24</strain>
    </source>
</reference>
<name>D7CX74_TRURR</name>
<dbReference type="OrthoDB" id="9806585at2"/>
<dbReference type="PANTHER" id="PTHR48207:SF3">
    <property type="entry name" value="SUCCINATE--HYDROXYMETHYLGLUTARATE COA-TRANSFERASE"/>
    <property type="match status" value="1"/>
</dbReference>
<evidence type="ECO:0000313" key="3">
    <source>
        <dbReference type="Proteomes" id="UP000000379"/>
    </source>
</evidence>
<dbReference type="KEGG" id="tra:Trad_0055"/>
<accession>D7CX74</accession>
<evidence type="ECO:0000256" key="1">
    <source>
        <dbReference type="ARBA" id="ARBA00022679"/>
    </source>
</evidence>
<dbReference type="InterPro" id="IPR003673">
    <property type="entry name" value="CoA-Trfase_fam_III"/>
</dbReference>
<dbReference type="Pfam" id="PF02515">
    <property type="entry name" value="CoA_transf_3"/>
    <property type="match status" value="1"/>
</dbReference>
<dbReference type="EMBL" id="CP002049">
    <property type="protein sequence ID" value="ADI13198.1"/>
    <property type="molecule type" value="Genomic_DNA"/>
</dbReference>
<gene>
    <name evidence="2" type="ordered locus">Trad_0055</name>
</gene>
<dbReference type="InterPro" id="IPR023606">
    <property type="entry name" value="CoA-Trfase_III_dom_1_sf"/>
</dbReference>
<dbReference type="PANTHER" id="PTHR48207">
    <property type="entry name" value="SUCCINATE--HYDROXYMETHYLGLUTARATE COA-TRANSFERASE"/>
    <property type="match status" value="1"/>
</dbReference>
<keyword evidence="3" id="KW-1185">Reference proteome</keyword>
<dbReference type="GO" id="GO:0008410">
    <property type="term" value="F:CoA-transferase activity"/>
    <property type="evidence" value="ECO:0007669"/>
    <property type="project" value="TreeGrafter"/>
</dbReference>